<dbReference type="AlphaFoldDB" id="A0A6M2DD47"/>
<evidence type="ECO:0000256" key="3">
    <source>
        <dbReference type="ARBA" id="ARBA00009347"/>
    </source>
</evidence>
<evidence type="ECO:0000259" key="11">
    <source>
        <dbReference type="Pfam" id="PF21343"/>
    </source>
</evidence>
<dbReference type="Gene3D" id="1.20.140.10">
    <property type="entry name" value="Butyryl-CoA Dehydrogenase, subunit A, domain 3"/>
    <property type="match status" value="2"/>
</dbReference>
<feature type="domain" description="Acyl-CoA dehydrogenase/oxidase C-terminal" evidence="9">
    <location>
        <begin position="294"/>
        <end position="435"/>
    </location>
</feature>
<keyword evidence="6" id="KW-0809">Transit peptide</keyword>
<dbReference type="Gene3D" id="2.40.110.10">
    <property type="entry name" value="Butyryl-CoA Dehydrogenase, subunit A, domain 2"/>
    <property type="match status" value="1"/>
</dbReference>
<feature type="domain" description="Acyl-CoA dehydrogenase/oxidase N-terminal" evidence="10">
    <location>
        <begin position="100"/>
        <end position="184"/>
    </location>
</feature>
<name>A0A6M2DD47_XENCH</name>
<keyword evidence="7" id="KW-0560">Oxidoreductase</keyword>
<protein>
    <submittedName>
        <fullName evidence="12">Putative very-long-chain acyl-coa dehydrogenase</fullName>
    </submittedName>
</protein>
<evidence type="ECO:0000256" key="2">
    <source>
        <dbReference type="ARBA" id="ARBA00004173"/>
    </source>
</evidence>
<evidence type="ECO:0000256" key="1">
    <source>
        <dbReference type="ARBA" id="ARBA00001974"/>
    </source>
</evidence>
<proteinExistence type="inferred from homology"/>
<dbReference type="InterPro" id="IPR037069">
    <property type="entry name" value="AcylCoA_DH/ox_N_sf"/>
</dbReference>
<keyword evidence="4" id="KW-0285">Flavoprotein</keyword>
<dbReference type="GO" id="GO:0003995">
    <property type="term" value="F:acyl-CoA dehydrogenase activity"/>
    <property type="evidence" value="ECO:0007669"/>
    <property type="project" value="TreeGrafter"/>
</dbReference>
<evidence type="ECO:0000256" key="8">
    <source>
        <dbReference type="ARBA" id="ARBA00023128"/>
    </source>
</evidence>
<evidence type="ECO:0000256" key="4">
    <source>
        <dbReference type="ARBA" id="ARBA00022630"/>
    </source>
</evidence>
<dbReference type="InterPro" id="IPR049448">
    <property type="entry name" value="ACAD9/ACADV-like_C"/>
</dbReference>
<comment type="subcellular location">
    <subcellularLocation>
        <location evidence="2">Mitochondrion</location>
    </subcellularLocation>
</comment>
<comment type="similarity">
    <text evidence="3">Belongs to the acyl-CoA dehydrogenase family.</text>
</comment>
<feature type="domain" description="ACAD9/ACADV-like C-terminal" evidence="11">
    <location>
        <begin position="490"/>
        <end position="607"/>
    </location>
</feature>
<dbReference type="SUPFAM" id="SSF47203">
    <property type="entry name" value="Acyl-CoA dehydrogenase C-terminal domain-like"/>
    <property type="match status" value="1"/>
</dbReference>
<dbReference type="InterPro" id="IPR036250">
    <property type="entry name" value="AcylCo_DH-like_C"/>
</dbReference>
<organism evidence="12">
    <name type="scientific">Xenopsylla cheopis</name>
    <name type="common">Oriental rat flea</name>
    <name type="synonym">Pulex cheopis</name>
    <dbReference type="NCBI Taxonomy" id="163159"/>
    <lineage>
        <taxon>Eukaryota</taxon>
        <taxon>Metazoa</taxon>
        <taxon>Ecdysozoa</taxon>
        <taxon>Arthropoda</taxon>
        <taxon>Hexapoda</taxon>
        <taxon>Insecta</taxon>
        <taxon>Pterygota</taxon>
        <taxon>Neoptera</taxon>
        <taxon>Endopterygota</taxon>
        <taxon>Siphonaptera</taxon>
        <taxon>Pulicidae</taxon>
        <taxon>Xenopsyllinae</taxon>
        <taxon>Xenopsylla</taxon>
    </lineage>
</organism>
<evidence type="ECO:0000256" key="6">
    <source>
        <dbReference type="ARBA" id="ARBA00022946"/>
    </source>
</evidence>
<reference evidence="12" key="1">
    <citation type="submission" date="2020-03" db="EMBL/GenBank/DDBJ databases">
        <title>Transcriptomic Profiling of the Digestive Tract of the Rat Flea, Xenopsylla cheopis, Following Blood Feeding and Infection with Yersinia pestis.</title>
        <authorList>
            <person name="Bland D.M."/>
            <person name="Martens C.A."/>
            <person name="Virtaneva K."/>
            <person name="Kanakabandi K."/>
            <person name="Long D."/>
            <person name="Rosenke R."/>
            <person name="Saturday G.A."/>
            <person name="Hoyt F.H."/>
            <person name="Bruno D.P."/>
            <person name="Ribeiro J.M.C."/>
            <person name="Hinnebusch J."/>
        </authorList>
    </citation>
    <scope>NUCLEOTIDE SEQUENCE</scope>
</reference>
<dbReference type="PANTHER" id="PTHR43884:SF9">
    <property type="entry name" value="COMPLEX I ASSEMBLY FACTOR ACAD9, MITOCHONDRIAL"/>
    <property type="match status" value="1"/>
</dbReference>
<sequence>MFRYGKSLTKLVTRQKLHLRFMSQVPTVQETVQHKEKSLREKKVNRRKAAIEPFMKNFFCGKVNTDIIAFPEILSNDELRKLSEFTEPIDKAMDDILKDETDIEDAKLLELLKSFDAFSLNIPIENKGQEFTITEICRTHESFFRNFHIGLRILYILGHGVEQILKYCSNKQKEEYIPRILSGECTPIVCFHEEGISTTNQFKTHAKLNRDKTAWILNGEKVVNKTMRENDILMIVATTDLLNPAGDIVNANTMFIENSNKPGITKVKINDNCYKLIFDNVSIVTDNMLGEQENGLDIYLESMVSSRLSIATVCSTLMKNLLSKLSQTVINAEATDDEMIREKVAETACAAYAMESMLYLTTGLLDGYENPDCVIETSILKVYCTEKCLEHLLSSMHIFGAFNYSISLELKNQIQSMLDFQIFDESNEYLKMLIGMLGVKHAGETLASAVKKVRNPFMFPGFVFKKVWEKKFLEADRPKLLLRLNEYVHPSLEETINSLEYCILKFQYVTEMLLMRHGRSILDKKMEINKLACAAIEIFAMFASVSRASRSYCIGHHNSHLELELADAIVKEGACRARSYLDSIEIGPYNSCDSQYDTFSTQIYESAGEFAEHSLKTNF</sequence>
<accession>A0A6M2DD47</accession>
<dbReference type="InterPro" id="IPR046373">
    <property type="entry name" value="Acyl-CoA_Oxase/DH_mid-dom_sf"/>
</dbReference>
<dbReference type="InterPro" id="IPR009100">
    <property type="entry name" value="AcylCoA_DH/oxidase_NM_dom_sf"/>
</dbReference>
<comment type="cofactor">
    <cofactor evidence="1">
        <name>FAD</name>
        <dbReference type="ChEBI" id="CHEBI:57692"/>
    </cofactor>
</comment>
<evidence type="ECO:0000259" key="10">
    <source>
        <dbReference type="Pfam" id="PF02771"/>
    </source>
</evidence>
<dbReference type="Pfam" id="PF00441">
    <property type="entry name" value="Acyl-CoA_dh_1"/>
    <property type="match status" value="1"/>
</dbReference>
<dbReference type="GO" id="GO:0005739">
    <property type="term" value="C:mitochondrion"/>
    <property type="evidence" value="ECO:0007669"/>
    <property type="project" value="UniProtKB-SubCell"/>
</dbReference>
<evidence type="ECO:0000313" key="12">
    <source>
        <dbReference type="EMBL" id="NOV44072.1"/>
    </source>
</evidence>
<dbReference type="GO" id="GO:0050660">
    <property type="term" value="F:flavin adenine dinucleotide binding"/>
    <property type="evidence" value="ECO:0007669"/>
    <property type="project" value="InterPro"/>
</dbReference>
<dbReference type="Pfam" id="PF21343">
    <property type="entry name" value="ACAD9-ACADV_C"/>
    <property type="match status" value="1"/>
</dbReference>
<dbReference type="PANTHER" id="PTHR43884">
    <property type="entry name" value="ACYL-COA DEHYDROGENASE"/>
    <property type="match status" value="1"/>
</dbReference>
<dbReference type="Pfam" id="PF02771">
    <property type="entry name" value="Acyl-CoA_dh_N"/>
    <property type="match status" value="1"/>
</dbReference>
<dbReference type="InterPro" id="IPR009075">
    <property type="entry name" value="AcylCo_DH/oxidase_C"/>
</dbReference>
<dbReference type="SUPFAM" id="SSF56645">
    <property type="entry name" value="Acyl-CoA dehydrogenase NM domain-like"/>
    <property type="match status" value="1"/>
</dbReference>
<dbReference type="Gene3D" id="1.10.540.10">
    <property type="entry name" value="Acyl-CoA dehydrogenase/oxidase, N-terminal domain"/>
    <property type="match status" value="1"/>
</dbReference>
<evidence type="ECO:0000256" key="5">
    <source>
        <dbReference type="ARBA" id="ARBA00022827"/>
    </source>
</evidence>
<dbReference type="InterPro" id="IPR013786">
    <property type="entry name" value="AcylCoA_DH/ox_N"/>
</dbReference>
<keyword evidence="5" id="KW-0274">FAD</keyword>
<evidence type="ECO:0000259" key="9">
    <source>
        <dbReference type="Pfam" id="PF00441"/>
    </source>
</evidence>
<dbReference type="GO" id="GO:0006631">
    <property type="term" value="P:fatty acid metabolic process"/>
    <property type="evidence" value="ECO:0007669"/>
    <property type="project" value="UniProtKB-ARBA"/>
</dbReference>
<keyword evidence="8" id="KW-0496">Mitochondrion</keyword>
<dbReference type="EMBL" id="GIIL01000346">
    <property type="protein sequence ID" value="NOV44072.1"/>
    <property type="molecule type" value="Transcribed_RNA"/>
</dbReference>
<evidence type="ECO:0000256" key="7">
    <source>
        <dbReference type="ARBA" id="ARBA00023002"/>
    </source>
</evidence>